<dbReference type="GeneID" id="85477884"/>
<feature type="active site" description="Proton donor; for dehydratase activity" evidence="8">
    <location>
        <position position="527"/>
    </location>
</feature>
<dbReference type="SUPFAM" id="SSF53335">
    <property type="entry name" value="S-adenosyl-L-methionine-dependent methyltransferases"/>
    <property type="match status" value="1"/>
</dbReference>
<feature type="domain" description="PKS/mFAS DH" evidence="10">
    <location>
        <begin position="280"/>
        <end position="617"/>
    </location>
</feature>
<dbReference type="Pfam" id="PF08240">
    <property type="entry name" value="ADH_N"/>
    <property type="match status" value="1"/>
</dbReference>
<dbReference type="InterPro" id="IPR016035">
    <property type="entry name" value="Acyl_Trfase/lysoPLipase"/>
</dbReference>
<dbReference type="InterPro" id="IPR036736">
    <property type="entry name" value="ACP-like_sf"/>
</dbReference>
<dbReference type="GO" id="GO:0031177">
    <property type="term" value="F:phosphopantetheine binding"/>
    <property type="evidence" value="ECO:0007669"/>
    <property type="project" value="InterPro"/>
</dbReference>
<dbReference type="InterPro" id="IPR014043">
    <property type="entry name" value="Acyl_transferase_dom"/>
</dbReference>
<dbReference type="CDD" id="cd05195">
    <property type="entry name" value="enoyl_red"/>
    <property type="match status" value="1"/>
</dbReference>
<dbReference type="InterPro" id="IPR049900">
    <property type="entry name" value="PKS_mFAS_DH"/>
</dbReference>
<evidence type="ECO:0000256" key="4">
    <source>
        <dbReference type="ARBA" id="ARBA00022857"/>
    </source>
</evidence>
<name>A0AAI9ZDW0_9PEZI</name>
<dbReference type="PROSITE" id="PS50075">
    <property type="entry name" value="CARRIER"/>
    <property type="match status" value="1"/>
</dbReference>
<dbReference type="GO" id="GO:0006633">
    <property type="term" value="P:fatty acid biosynthetic process"/>
    <property type="evidence" value="ECO:0007669"/>
    <property type="project" value="TreeGrafter"/>
</dbReference>
<dbReference type="GO" id="GO:1901336">
    <property type="term" value="P:lactone biosynthetic process"/>
    <property type="evidence" value="ECO:0007669"/>
    <property type="project" value="UniProtKB-ARBA"/>
</dbReference>
<dbReference type="SUPFAM" id="SSF52151">
    <property type="entry name" value="FabD/lysophospholipase-like"/>
    <property type="match status" value="1"/>
</dbReference>
<dbReference type="InterPro" id="IPR011032">
    <property type="entry name" value="GroES-like_sf"/>
</dbReference>
<dbReference type="InterPro" id="IPR001227">
    <property type="entry name" value="Ac_transferase_dom_sf"/>
</dbReference>
<dbReference type="InterPro" id="IPR036396">
    <property type="entry name" value="Cyt_P450_sf"/>
</dbReference>
<evidence type="ECO:0000256" key="8">
    <source>
        <dbReference type="PROSITE-ProRule" id="PRU01363"/>
    </source>
</evidence>
<keyword evidence="4" id="KW-0521">NADP</keyword>
<dbReference type="InterPro" id="IPR036291">
    <property type="entry name" value="NAD(P)-bd_dom_sf"/>
</dbReference>
<dbReference type="Pfam" id="PF08242">
    <property type="entry name" value="Methyltransf_12"/>
    <property type="match status" value="1"/>
</dbReference>
<feature type="region of interest" description="C-terminal hotdog fold" evidence="8">
    <location>
        <begin position="457"/>
        <end position="617"/>
    </location>
</feature>
<dbReference type="SUPFAM" id="SSF51735">
    <property type="entry name" value="NAD(P)-binding Rossmann-fold domains"/>
    <property type="match status" value="2"/>
</dbReference>
<dbReference type="EMBL" id="JAHMHQ010000033">
    <property type="protein sequence ID" value="KAK1622730.1"/>
    <property type="molecule type" value="Genomic_DNA"/>
</dbReference>
<dbReference type="Pfam" id="PF00698">
    <property type="entry name" value="Acyl_transf_1"/>
    <property type="match status" value="1"/>
</dbReference>
<dbReference type="Gene3D" id="3.40.50.720">
    <property type="entry name" value="NAD(P)-binding Rossmann-like Domain"/>
    <property type="match status" value="1"/>
</dbReference>
<dbReference type="GO" id="GO:0004497">
    <property type="term" value="F:monooxygenase activity"/>
    <property type="evidence" value="ECO:0007669"/>
    <property type="project" value="InterPro"/>
</dbReference>
<dbReference type="GO" id="GO:0016705">
    <property type="term" value="F:oxidoreductase activity, acting on paired donors, with incorporation or reduction of molecular oxygen"/>
    <property type="evidence" value="ECO:0007669"/>
    <property type="project" value="InterPro"/>
</dbReference>
<dbReference type="Gene3D" id="3.40.50.150">
    <property type="entry name" value="Vaccinia Virus protein VP39"/>
    <property type="match status" value="1"/>
</dbReference>
<dbReference type="InterPro" id="IPR013968">
    <property type="entry name" value="PKS_KR"/>
</dbReference>
<evidence type="ECO:0000256" key="1">
    <source>
        <dbReference type="ARBA" id="ARBA00022450"/>
    </source>
</evidence>
<evidence type="ECO:0000256" key="5">
    <source>
        <dbReference type="ARBA" id="ARBA00023002"/>
    </source>
</evidence>
<feature type="active site" description="Proton acceptor; for dehydratase activity" evidence="8">
    <location>
        <position position="322"/>
    </location>
</feature>
<dbReference type="FunFam" id="3.40.50.720:FF:000209">
    <property type="entry name" value="Polyketide synthase Pks12"/>
    <property type="match status" value="1"/>
</dbReference>
<dbReference type="Pfam" id="PF13602">
    <property type="entry name" value="ADH_zinc_N_2"/>
    <property type="match status" value="1"/>
</dbReference>
<keyword evidence="7" id="KW-0012">Acyltransferase</keyword>
<dbReference type="SMART" id="SM00822">
    <property type="entry name" value="PKS_KR"/>
    <property type="match status" value="1"/>
</dbReference>
<dbReference type="CDD" id="cd02440">
    <property type="entry name" value="AdoMet_MTases"/>
    <property type="match status" value="1"/>
</dbReference>
<dbReference type="PROSITE" id="PS52019">
    <property type="entry name" value="PKS_MFAS_DH"/>
    <property type="match status" value="1"/>
</dbReference>
<feature type="domain" description="Carrier" evidence="9">
    <location>
        <begin position="1812"/>
        <end position="1889"/>
    </location>
</feature>
<dbReference type="InterPro" id="IPR029063">
    <property type="entry name" value="SAM-dependent_MTases_sf"/>
</dbReference>
<keyword evidence="2" id="KW-0597">Phosphoprotein</keyword>
<dbReference type="Gene3D" id="3.40.366.10">
    <property type="entry name" value="Malonyl-Coenzyme A Acyl Carrier Protein, domain 2"/>
    <property type="match status" value="1"/>
</dbReference>
<dbReference type="Gene3D" id="3.90.180.10">
    <property type="entry name" value="Medium-chain alcohol dehydrogenases, catalytic domain"/>
    <property type="match status" value="1"/>
</dbReference>
<dbReference type="SMART" id="SM00823">
    <property type="entry name" value="PKS_PP"/>
    <property type="match status" value="1"/>
</dbReference>
<keyword evidence="5" id="KW-0560">Oxidoreductase</keyword>
<sequence length="1895" mass="208331">MPPGLILATLFHDKHGDTFAHATPREVEIHTRDPDVAIQVQVLVLFANDLPEILDVLGASLVSSDGDDWTRHRKATVATLSDRTNRLVWAESIRQTQQMIHHYQRTSQGLSPRFAEISSPTHLEGTSLNVTLSGPTKEVRVLLERLEKEEIFVKRLPVDVGYHSPAMEVVAAEYQDRICDIGAPTGLAAERLRKASPVSLYSSTEGGLITFEAVTNPAYWVKNLISPVLFSSALEAMTASKHGGQHFLVEIGPQSALRRPVQDTLTPHLGNKATKKWQYISILKPNVDDDQSLMETLGSLWASGIPISLSKPNQESAQILYHALNGSLLYPGSGMLVMAIEAARQLAAPVETRIRGYQLDNVRFLRAIDVDDSERGTEAKIAMRRRRQATNTSGQQLCYDWRVFGTNGDDWNECAYGSIKVELEPEQVLGPEQAVSSEARRARFEMSIKEQLQADIYKCRLIIHPTQLYKNMSKRSDFDYGPYFQLLRNISYDREGHATATLAARDCTSTMPYALEDPCVVHPSTLDAVCHLQMVALSQGGWNAVPTMMFSHLRKLWVSQKPFEAPGTPQLRAATQETMRAFREAECRTLVTFADSNEPVLVLDGQRGTAITSLKSADAANSHGESGQKFYDVEAKCRYFASAFKEDPRCRAPPKELIDRANAVALHFIETALKQIDKEDEPLHFDNHLTRYVKWMRRVHQNRDTWTLDSRGLSHLSIQEILDEADGEPTQRLTKKVGEHLHSILKGEANALQVIFEGNLANEFYHSDIFATNNSKMGAYINVLAHANPKLRVLEVGAGTGSSTGRILPYLAAQGVEGGPPEAVRFGEYCYTDISAGFFEKARERFSYAASHMTFKKLDLEKHPDTRGFAEGTYDVVVAGNVLHATSDLIQTLRYVRGLLRPGGVLVLGETVNLDNVRDGLIFGLLPGWWLREGQWWSTDKEYQDQGPLLTEEQWTTVLQEAGSPGIQMAFRDHEQKPHHRVSIIITTRPENESLSSQPAGVESPYKIIVNPTSATQTSTAESLRSHLSQGAQPVGVEICSMASTAPGDTKLTRDDVVISLLELDDSVLSSVTANEFEATKKICLDTRFTLWLTYGGAPKGHQSSGRVKSIMRVVERLRNASCPGTDNESEFSEHNGLISIPRLMPTPHMDQVLSAKQSGGRLKSFTFNGDSPKPHISITIETPGLLDTIFYAEDAEVGKDLQPGDVEIEVKATSMNFKDVMIALGQIPGRSFGFDGAGIVSRVSPGSQLQPGDSVLFCSSTGGGFGIYVRCPGLQTEKLPAGMSFPVAAAIPAVWSTVVYSLNHIALLSQGETVLIHAAAGGVGQAAVQLAQLRGAKIFATLFELSDNQIFNSRDDTFAQDVLHATGGRGVDVVLNSLGGELLRQSWECIAPFGRFIDIGKADIIANDTLPMGPFNRNVTFSAVDLVVVHEEAKPLMKKILQDVTRLFEENPHLHEPKPLHIFSPSKLEDAMRFLQGGKNTGKVIIDYASATDTVEYRPSQRQHGYNFEANATYVISGGLGGLGREIARWMVSRGARNLLLLYSRGAAGRPDALKLIQELECTAGVTVLAPACDIVDRKAVEETFRKASRELPPIKGCIQAAMVLRDDMLAKMSHSMFHETLGPKRARSWNLHQLLPNDMDFFVLLSSFCGIMGNRGQSNYAAGNAFEDALARHRVAQGLKGVSVDLVLVAEAGWANVNYESVTQSLRAGHDNLTQAQLMELLDLLCDPGYDCTKPGAAQVVNMVDSAADLARMTQQRLLDWMQKPMFSNLLRMGETEDIGNGRGAGGGNGDGSDDVNRLALVKAAPDLPTASEIVTQGLVKKPAKSLSVPIETLDVRKPAYVVGVDSLIAVEVRYWFMKQLRVEVPVFEILKNQSITDLCQQVASKVLQSSAK</sequence>
<dbReference type="InterPro" id="IPR013217">
    <property type="entry name" value="Methyltransf_12"/>
</dbReference>
<dbReference type="SMART" id="SM00829">
    <property type="entry name" value="PKS_ER"/>
    <property type="match status" value="1"/>
</dbReference>
<evidence type="ECO:0000256" key="7">
    <source>
        <dbReference type="ARBA" id="ARBA00023315"/>
    </source>
</evidence>
<dbReference type="Pfam" id="PF14765">
    <property type="entry name" value="PS-DH"/>
    <property type="match status" value="1"/>
</dbReference>
<dbReference type="InterPro" id="IPR042104">
    <property type="entry name" value="PKS_dehydratase_sf"/>
</dbReference>
<dbReference type="GO" id="GO:0004312">
    <property type="term" value="F:fatty acid synthase activity"/>
    <property type="evidence" value="ECO:0007669"/>
    <property type="project" value="TreeGrafter"/>
</dbReference>
<protein>
    <recommendedName>
        <fullName evidence="13">Carrier domain-containing protein</fullName>
    </recommendedName>
</protein>
<dbReference type="SUPFAM" id="SSF50129">
    <property type="entry name" value="GroES-like"/>
    <property type="match status" value="1"/>
</dbReference>
<dbReference type="SUPFAM" id="SSF47336">
    <property type="entry name" value="ACP-like"/>
    <property type="match status" value="1"/>
</dbReference>
<feature type="region of interest" description="N-terminal hotdog fold" evidence="8">
    <location>
        <begin position="280"/>
        <end position="426"/>
    </location>
</feature>
<dbReference type="GO" id="GO:0044550">
    <property type="term" value="P:secondary metabolite biosynthetic process"/>
    <property type="evidence" value="ECO:0007669"/>
    <property type="project" value="TreeGrafter"/>
</dbReference>
<dbReference type="Gene3D" id="3.30.70.250">
    <property type="entry name" value="Malonyl-CoA ACP transacylase, ACP-binding"/>
    <property type="match status" value="1"/>
</dbReference>
<reference evidence="11" key="1">
    <citation type="submission" date="2021-06" db="EMBL/GenBank/DDBJ databases">
        <title>Comparative genomics, transcriptomics and evolutionary studies reveal genomic signatures of adaptation to plant cell wall in hemibiotrophic fungi.</title>
        <authorList>
            <consortium name="DOE Joint Genome Institute"/>
            <person name="Baroncelli R."/>
            <person name="Diaz J.F."/>
            <person name="Benocci T."/>
            <person name="Peng M."/>
            <person name="Battaglia E."/>
            <person name="Haridas S."/>
            <person name="Andreopoulos W."/>
            <person name="Labutti K."/>
            <person name="Pangilinan J."/>
            <person name="Floch G.L."/>
            <person name="Makela M.R."/>
            <person name="Henrissat B."/>
            <person name="Grigoriev I.V."/>
            <person name="Crouch J.A."/>
            <person name="De Vries R.P."/>
            <person name="Sukno S.A."/>
            <person name="Thon M.R."/>
        </authorList>
    </citation>
    <scope>NUCLEOTIDE SEQUENCE</scope>
    <source>
        <strain evidence="11">CBS 102054</strain>
    </source>
</reference>
<keyword evidence="12" id="KW-1185">Reference proteome</keyword>
<evidence type="ECO:0000313" key="12">
    <source>
        <dbReference type="Proteomes" id="UP001243989"/>
    </source>
</evidence>
<gene>
    <name evidence="11" type="ORF">BDP81DRAFT_455038</name>
</gene>
<dbReference type="Proteomes" id="UP001243989">
    <property type="component" value="Unassembled WGS sequence"/>
</dbReference>
<evidence type="ECO:0000313" key="11">
    <source>
        <dbReference type="EMBL" id="KAK1622730.1"/>
    </source>
</evidence>
<dbReference type="InterPro" id="IPR020843">
    <property type="entry name" value="ER"/>
</dbReference>
<dbReference type="InterPro" id="IPR020806">
    <property type="entry name" value="PKS_PP-bd"/>
</dbReference>
<evidence type="ECO:0000256" key="6">
    <source>
        <dbReference type="ARBA" id="ARBA00023268"/>
    </source>
</evidence>
<dbReference type="InterPro" id="IPR050091">
    <property type="entry name" value="PKS_NRPS_Biosynth_Enz"/>
</dbReference>
<dbReference type="InterPro" id="IPR013154">
    <property type="entry name" value="ADH-like_N"/>
</dbReference>
<dbReference type="Gene3D" id="3.10.129.110">
    <property type="entry name" value="Polyketide synthase dehydratase"/>
    <property type="match status" value="1"/>
</dbReference>
<evidence type="ECO:0000256" key="3">
    <source>
        <dbReference type="ARBA" id="ARBA00022679"/>
    </source>
</evidence>
<evidence type="ECO:0000256" key="2">
    <source>
        <dbReference type="ARBA" id="ARBA00022553"/>
    </source>
</evidence>
<keyword evidence="1" id="KW-0596">Phosphopantetheine</keyword>
<evidence type="ECO:0008006" key="13">
    <source>
        <dbReference type="Google" id="ProtNLM"/>
    </source>
</evidence>
<dbReference type="InterPro" id="IPR049551">
    <property type="entry name" value="PKS_DH_C"/>
</dbReference>
<comment type="caution">
    <text evidence="11">The sequence shown here is derived from an EMBL/GenBank/DDBJ whole genome shotgun (WGS) entry which is preliminary data.</text>
</comment>
<accession>A0AAI9ZDW0</accession>
<evidence type="ECO:0000259" key="10">
    <source>
        <dbReference type="PROSITE" id="PS52019"/>
    </source>
</evidence>
<organism evidence="11 12">
    <name type="scientific">Colletotrichum phormii</name>
    <dbReference type="NCBI Taxonomy" id="359342"/>
    <lineage>
        <taxon>Eukaryota</taxon>
        <taxon>Fungi</taxon>
        <taxon>Dikarya</taxon>
        <taxon>Ascomycota</taxon>
        <taxon>Pezizomycotina</taxon>
        <taxon>Sordariomycetes</taxon>
        <taxon>Hypocreomycetidae</taxon>
        <taxon>Glomerellales</taxon>
        <taxon>Glomerellaceae</taxon>
        <taxon>Colletotrichum</taxon>
        <taxon>Colletotrichum acutatum species complex</taxon>
    </lineage>
</organism>
<proteinExistence type="predicted"/>
<keyword evidence="3" id="KW-0808">Transferase</keyword>
<dbReference type="PANTHER" id="PTHR43775:SF29">
    <property type="entry name" value="ASPERFURANONE POLYKETIDE SYNTHASE AFOG-RELATED"/>
    <property type="match status" value="1"/>
</dbReference>
<dbReference type="Pfam" id="PF08659">
    <property type="entry name" value="KR"/>
    <property type="match status" value="1"/>
</dbReference>
<dbReference type="SMART" id="SM00827">
    <property type="entry name" value="PKS_AT"/>
    <property type="match status" value="1"/>
</dbReference>
<dbReference type="SUPFAM" id="SSF48264">
    <property type="entry name" value="Cytochrome P450"/>
    <property type="match status" value="1"/>
</dbReference>
<dbReference type="RefSeq" id="XP_060438725.1">
    <property type="nucleotide sequence ID" value="XM_060593022.1"/>
</dbReference>
<dbReference type="Gene3D" id="1.10.630.10">
    <property type="entry name" value="Cytochrome P450"/>
    <property type="match status" value="1"/>
</dbReference>
<dbReference type="InterPro" id="IPR057326">
    <property type="entry name" value="KR_dom"/>
</dbReference>
<dbReference type="InterPro" id="IPR009081">
    <property type="entry name" value="PP-bd_ACP"/>
</dbReference>
<dbReference type="GO" id="GO:0020037">
    <property type="term" value="F:heme binding"/>
    <property type="evidence" value="ECO:0007669"/>
    <property type="project" value="InterPro"/>
</dbReference>
<dbReference type="PANTHER" id="PTHR43775">
    <property type="entry name" value="FATTY ACID SYNTHASE"/>
    <property type="match status" value="1"/>
</dbReference>
<keyword evidence="6" id="KW-0511">Multifunctional enzyme</keyword>
<evidence type="ECO:0000259" key="9">
    <source>
        <dbReference type="PROSITE" id="PS50075"/>
    </source>
</evidence>
<dbReference type="GO" id="GO:0005506">
    <property type="term" value="F:iron ion binding"/>
    <property type="evidence" value="ECO:0007669"/>
    <property type="project" value="InterPro"/>
</dbReference>